<dbReference type="EMBL" id="AP024828">
    <property type="protein sequence ID" value="BCZ21039.1"/>
    <property type="molecule type" value="Genomic_DNA"/>
</dbReference>
<evidence type="ECO:0000313" key="2">
    <source>
        <dbReference type="Proteomes" id="UP000826012"/>
    </source>
</evidence>
<dbReference type="Proteomes" id="UP000826012">
    <property type="component" value="Chromosome"/>
</dbReference>
<dbReference type="InterPro" id="IPR019639">
    <property type="entry name" value="DUF2505"/>
</dbReference>
<sequence length="180" mass="19090">MPRSFDLSADYDGSVDEVHRAFTDANYWRARLAGSGVDVATLESMRVGGESGADDTVEVVTLQVIGSDKLPGMVTQLHNGDLRIRREETWGPVTGGAASGAVVGSIVDAPVNLTGTAVLEPIEGTGGSRLTFRATVQVRVPIIGGKLENIIGTRLAELIAAEQRFTTEWIANRPEASDRA</sequence>
<accession>A0ABM7SIZ9</accession>
<dbReference type="RefSeq" id="WP_221044600.1">
    <property type="nucleotide sequence ID" value="NZ_AP024828.1"/>
</dbReference>
<name>A0ABM7SIZ9_9MYCO</name>
<gene>
    <name evidence="1" type="ORF">MTY59_08940</name>
</gene>
<dbReference type="Pfam" id="PF10698">
    <property type="entry name" value="DUF2505"/>
    <property type="match status" value="1"/>
</dbReference>
<protein>
    <recommendedName>
        <fullName evidence="3">DUF2505 domain-containing protein</fullName>
    </recommendedName>
</protein>
<proteinExistence type="predicted"/>
<reference evidence="1 2" key="2">
    <citation type="submission" date="2021-07" db="EMBL/GenBank/DDBJ databases">
        <authorList>
            <person name="Matsumoto Y."/>
            <person name="Motooka D."/>
            <person name="Nakamura S."/>
        </authorList>
    </citation>
    <scope>NUCLEOTIDE SEQUENCE [LARGE SCALE GENOMIC DNA]</scope>
    <source>
        <strain evidence="1 2">TY59</strain>
    </source>
</reference>
<evidence type="ECO:0000313" key="1">
    <source>
        <dbReference type="EMBL" id="BCZ21039.1"/>
    </source>
</evidence>
<organism evidence="1 2">
    <name type="scientific">Mycobacterium senriense</name>
    <dbReference type="NCBI Taxonomy" id="2775496"/>
    <lineage>
        <taxon>Bacteria</taxon>
        <taxon>Bacillati</taxon>
        <taxon>Actinomycetota</taxon>
        <taxon>Actinomycetes</taxon>
        <taxon>Mycobacteriales</taxon>
        <taxon>Mycobacteriaceae</taxon>
        <taxon>Mycobacterium</taxon>
        <taxon>Mycobacterium avium complex (MAC)</taxon>
    </lineage>
</organism>
<keyword evidence="2" id="KW-1185">Reference proteome</keyword>
<dbReference type="SUPFAM" id="SSF55961">
    <property type="entry name" value="Bet v1-like"/>
    <property type="match status" value="1"/>
</dbReference>
<reference evidence="1 2" key="1">
    <citation type="submission" date="2021-07" db="EMBL/GenBank/DDBJ databases">
        <title>Complete genome sequence of nontuberculous Mycobacterium sp. TY59.</title>
        <authorList>
            <person name="Fukushima K."/>
        </authorList>
    </citation>
    <scope>NUCLEOTIDE SEQUENCE [LARGE SCALE GENOMIC DNA]</scope>
    <source>
        <strain evidence="1 2">TY59</strain>
    </source>
</reference>
<evidence type="ECO:0008006" key="3">
    <source>
        <dbReference type="Google" id="ProtNLM"/>
    </source>
</evidence>